<evidence type="ECO:0000313" key="3">
    <source>
        <dbReference type="EMBL" id="SCF37053.1"/>
    </source>
</evidence>
<reference evidence="4" key="1">
    <citation type="submission" date="2016-06" db="EMBL/GenBank/DDBJ databases">
        <authorList>
            <person name="Varghese N."/>
            <person name="Submissions Spin"/>
        </authorList>
    </citation>
    <scope>NUCLEOTIDE SEQUENCE [LARGE SCALE GENOMIC DNA]</scope>
    <source>
        <strain evidence="4">DSM 43168</strain>
    </source>
</reference>
<organism evidence="3 4">
    <name type="scientific">Micromonospora carbonacea</name>
    <dbReference type="NCBI Taxonomy" id="47853"/>
    <lineage>
        <taxon>Bacteria</taxon>
        <taxon>Bacillati</taxon>
        <taxon>Actinomycetota</taxon>
        <taxon>Actinomycetes</taxon>
        <taxon>Micromonosporales</taxon>
        <taxon>Micromonosporaceae</taxon>
        <taxon>Micromonospora</taxon>
    </lineage>
</organism>
<protein>
    <submittedName>
        <fullName evidence="3">Cellulose binding domain-containing protein</fullName>
    </submittedName>
</protein>
<dbReference type="SUPFAM" id="SSF49384">
    <property type="entry name" value="Carbohydrate-binding domain"/>
    <property type="match status" value="1"/>
</dbReference>
<keyword evidence="4" id="KW-1185">Reference proteome</keyword>
<dbReference type="GO" id="GO:0030247">
    <property type="term" value="F:polysaccharide binding"/>
    <property type="evidence" value="ECO:0007669"/>
    <property type="project" value="UniProtKB-UniRule"/>
</dbReference>
<dbReference type="Pfam" id="PF00553">
    <property type="entry name" value="CBM_2"/>
    <property type="match status" value="1"/>
</dbReference>
<dbReference type="EMBL" id="FMCT01000010">
    <property type="protein sequence ID" value="SCF37053.1"/>
    <property type="molecule type" value="Genomic_DNA"/>
</dbReference>
<name>A0A1C4ZVT1_9ACTN</name>
<gene>
    <name evidence="3" type="ORF">GA0070563_11052</name>
</gene>
<evidence type="ECO:0000313" key="4">
    <source>
        <dbReference type="Proteomes" id="UP000183585"/>
    </source>
</evidence>
<dbReference type="AlphaFoldDB" id="A0A1C4ZVT1"/>
<dbReference type="InterPro" id="IPR008965">
    <property type="entry name" value="CBM2/CBM3_carb-bd_dom_sf"/>
</dbReference>
<proteinExistence type="predicted"/>
<sequence length="258" mass="26316">MRKLAAVLAALLTTGAALTAPAPAQAADPACTGTVRITSMTWSPPQIMPGQGSTLTVVAQNCTDTPQQASFFSYQQFLGSGPGVPPGCPIVEPLPARPVTIEAGGTFTATSRYNTYAGCTATRLLVTAQFTLGSTLLDAGSANLEITAAPPPPGCAVTYRNVSRWAGGFVAEVTIAAIAGAPINGWTLAFDFAGDQSVTGGWNAAIAQTGTTVTARNETWNAVISPAGTATFGIQGTWHDSDAPPRAFTVNGAPCEVR</sequence>
<dbReference type="GO" id="GO:0004553">
    <property type="term" value="F:hydrolase activity, hydrolyzing O-glycosyl compounds"/>
    <property type="evidence" value="ECO:0007669"/>
    <property type="project" value="InterPro"/>
</dbReference>
<dbReference type="Gene3D" id="2.60.40.290">
    <property type="match status" value="1"/>
</dbReference>
<feature type="chain" id="PRO_5008710707" evidence="1">
    <location>
        <begin position="27"/>
        <end position="258"/>
    </location>
</feature>
<evidence type="ECO:0000259" key="2">
    <source>
        <dbReference type="PROSITE" id="PS51173"/>
    </source>
</evidence>
<dbReference type="PROSITE" id="PS51173">
    <property type="entry name" value="CBM2"/>
    <property type="match status" value="1"/>
</dbReference>
<keyword evidence="1" id="KW-0732">Signal</keyword>
<dbReference type="InterPro" id="IPR001919">
    <property type="entry name" value="CBD2"/>
</dbReference>
<accession>A0A1C4ZVT1</accession>
<dbReference type="InterPro" id="IPR012291">
    <property type="entry name" value="CBM2_carb-bd_dom_sf"/>
</dbReference>
<dbReference type="RefSeq" id="WP_074476309.1">
    <property type="nucleotide sequence ID" value="NZ_FMCT01000010.1"/>
</dbReference>
<feature type="signal peptide" evidence="1">
    <location>
        <begin position="1"/>
        <end position="26"/>
    </location>
</feature>
<dbReference type="GO" id="GO:0005975">
    <property type="term" value="P:carbohydrate metabolic process"/>
    <property type="evidence" value="ECO:0007669"/>
    <property type="project" value="InterPro"/>
</dbReference>
<dbReference type="SMART" id="SM00637">
    <property type="entry name" value="CBD_II"/>
    <property type="match status" value="1"/>
</dbReference>
<evidence type="ECO:0000256" key="1">
    <source>
        <dbReference type="SAM" id="SignalP"/>
    </source>
</evidence>
<feature type="domain" description="CBM2" evidence="2">
    <location>
        <begin position="148"/>
        <end position="258"/>
    </location>
</feature>
<dbReference type="Proteomes" id="UP000183585">
    <property type="component" value="Unassembled WGS sequence"/>
</dbReference>